<reference evidence="2 3" key="1">
    <citation type="submission" date="2019-08" db="EMBL/GenBank/DDBJ databases">
        <authorList>
            <person name="Peeters C."/>
        </authorList>
    </citation>
    <scope>NUCLEOTIDE SEQUENCE [LARGE SCALE GENOMIC DNA]</scope>
    <source>
        <strain evidence="2 3">LMG 31012</strain>
    </source>
</reference>
<protein>
    <submittedName>
        <fullName evidence="2">Uncharacterized protein</fullName>
    </submittedName>
</protein>
<evidence type="ECO:0000313" key="3">
    <source>
        <dbReference type="Proteomes" id="UP000400981"/>
    </source>
</evidence>
<dbReference type="EMBL" id="CABPSH010000010">
    <property type="protein sequence ID" value="VVE31417.1"/>
    <property type="molecule type" value="Genomic_DNA"/>
</dbReference>
<keyword evidence="1" id="KW-1133">Transmembrane helix</keyword>
<dbReference type="AlphaFoldDB" id="A0A5E4X515"/>
<name>A0A5E4X515_9BURK</name>
<evidence type="ECO:0000313" key="2">
    <source>
        <dbReference type="EMBL" id="VVE31417.1"/>
    </source>
</evidence>
<evidence type="ECO:0000256" key="1">
    <source>
        <dbReference type="SAM" id="Phobius"/>
    </source>
</evidence>
<organism evidence="2 3">
    <name type="scientific">Pandoraea eparura</name>
    <dbReference type="NCBI Taxonomy" id="2508291"/>
    <lineage>
        <taxon>Bacteria</taxon>
        <taxon>Pseudomonadati</taxon>
        <taxon>Pseudomonadota</taxon>
        <taxon>Betaproteobacteria</taxon>
        <taxon>Burkholderiales</taxon>
        <taxon>Burkholderiaceae</taxon>
        <taxon>Pandoraea</taxon>
    </lineage>
</organism>
<proteinExistence type="predicted"/>
<sequence>MSWTKPPLTVILSTPTYAKLLSASPNYMVSRCHLSIRASMTPINIFIIASTATIIGFGAACLRYLA</sequence>
<accession>A0A5E4X515</accession>
<feature type="transmembrane region" description="Helical" evidence="1">
    <location>
        <begin position="42"/>
        <end position="65"/>
    </location>
</feature>
<keyword evidence="3" id="KW-1185">Reference proteome</keyword>
<gene>
    <name evidence="2" type="ORF">PEP31012_03697</name>
</gene>
<keyword evidence="1" id="KW-0472">Membrane</keyword>
<keyword evidence="1" id="KW-0812">Transmembrane</keyword>
<dbReference type="Proteomes" id="UP000400981">
    <property type="component" value="Unassembled WGS sequence"/>
</dbReference>